<comment type="similarity">
    <text evidence="1 5">Belongs to the R-transferase family.</text>
</comment>
<evidence type="ECO:0000259" key="7">
    <source>
        <dbReference type="Pfam" id="PF04376"/>
    </source>
</evidence>
<keyword evidence="4 5" id="KW-0012">Acyltransferase</keyword>
<proteinExistence type="inferred from homology"/>
<feature type="domain" description="N-end aminoacyl transferase N-terminal" evidence="7">
    <location>
        <begin position="32"/>
        <end position="102"/>
    </location>
</feature>
<sequence length="585" mass="65277">MAGKMRRSEASTSKSSNSRGETVVVDWGRCRSSCGYCKSAGRTSISHGLWARSITVDDYQDLLDRGWRRSGCFLYKPEMEKTCCPSYTIRLRASDFVPSKEQLRVLRRMQRLLDGTLDVKKTVEVVDDADISKGKCSCACHEVSSSGTKESLSAKNEEKNRAEHIVNYLSDQVDKAIHSCAESGEFPCNIQLPNASVKQVSQAKRKLLVGAEDLMYSSNIAFQIVATIRRVQAAERVMRHDAENDTVSPKVIAEKLAASLSQLTETSGFSISACNGHINFYTSTTQASSSEGAQIVIGSKESAAGCKRKACCMRSAKHPQGKRRKLEIRLKRSSFDPEEFALYRRYQMKMHNDTPDHVTESSYRMFLVDTPLVSVPPSGDGRVPPCGFGSFHQQYVVDGKLIAVGVIDILPKCLSSKYLFWDPDFAFLSLGKYSALQEVGWVKENQVHCPSLQYYYLGYYIHSCSKMRYKAAYRPSELLCPLRYQWVPFNIARPLLDRKPYVVLSDHALLQDGESLPPRTAENAIEVQQNDNGDEDTNDVLIDDSEEMIEPESESSDDESGPETSGQTLENCDVGDILIGIKDPV</sequence>
<dbReference type="PANTHER" id="PTHR21367:SF1">
    <property type="entry name" value="ARGINYL-TRNA--PROTEIN TRANSFERASE 1"/>
    <property type="match status" value="1"/>
</dbReference>
<dbReference type="EMBL" id="JARPOI010000008">
    <property type="protein sequence ID" value="KAJ9175880.1"/>
    <property type="molecule type" value="Genomic_DNA"/>
</dbReference>
<dbReference type="SUPFAM" id="SSF55729">
    <property type="entry name" value="Acyl-CoA N-acyltransferases (Nat)"/>
    <property type="match status" value="1"/>
</dbReference>
<comment type="caution">
    <text evidence="9">The sequence shown here is derived from an EMBL/GenBank/DDBJ whole genome shotgun (WGS) entry which is preliminary data.</text>
</comment>
<protein>
    <recommendedName>
        <fullName evidence="5">Arginyl-tRNA--protein transferase</fullName>
        <ecNumber evidence="5">2.3.2.8</ecNumber>
    </recommendedName>
</protein>
<feature type="region of interest" description="Disordered" evidence="6">
    <location>
        <begin position="526"/>
        <end position="575"/>
    </location>
</feature>
<dbReference type="EC" id="2.3.2.8" evidence="5"/>
<reference evidence="9 10" key="1">
    <citation type="journal article" date="2023" name="Plant Biotechnol. J.">
        <title>Chromosome-level wild Hevea brasiliensis genome provides new tools for genomic-assisted breeding and valuable loci to elevate rubber yield.</title>
        <authorList>
            <person name="Cheng H."/>
            <person name="Song X."/>
            <person name="Hu Y."/>
            <person name="Wu T."/>
            <person name="Yang Q."/>
            <person name="An Z."/>
            <person name="Feng S."/>
            <person name="Deng Z."/>
            <person name="Wu W."/>
            <person name="Zeng X."/>
            <person name="Tu M."/>
            <person name="Wang X."/>
            <person name="Huang H."/>
        </authorList>
    </citation>
    <scope>NUCLEOTIDE SEQUENCE [LARGE SCALE GENOMIC DNA]</scope>
    <source>
        <strain evidence="9">MT/VB/25A 57/8</strain>
    </source>
</reference>
<dbReference type="InterPro" id="IPR007472">
    <property type="entry name" value="N-end_Aminoacyl_Trfase_C"/>
</dbReference>
<evidence type="ECO:0000256" key="1">
    <source>
        <dbReference type="ARBA" id="ARBA00009991"/>
    </source>
</evidence>
<dbReference type="InterPro" id="IPR017137">
    <property type="entry name" value="Arg-tRNA-P_Trfase_1_euk"/>
</dbReference>
<comment type="catalytic activity">
    <reaction evidence="5">
        <text>an N-terminal L-alpha-aminoacyl-[protein] + L-arginyl-tRNA(Arg) = an N-terminal L-arginyl-L-aminoacyl-[protein] + tRNA(Arg) + H(+)</text>
        <dbReference type="Rhea" id="RHEA:10208"/>
        <dbReference type="Rhea" id="RHEA-COMP:9658"/>
        <dbReference type="Rhea" id="RHEA-COMP:9673"/>
        <dbReference type="Rhea" id="RHEA-COMP:10636"/>
        <dbReference type="Rhea" id="RHEA-COMP:10638"/>
        <dbReference type="ChEBI" id="CHEBI:15378"/>
        <dbReference type="ChEBI" id="CHEBI:78442"/>
        <dbReference type="ChEBI" id="CHEBI:78513"/>
        <dbReference type="ChEBI" id="CHEBI:78597"/>
        <dbReference type="ChEBI" id="CHEBI:83562"/>
        <dbReference type="EC" id="2.3.2.8"/>
    </reaction>
</comment>
<keyword evidence="2 5" id="KW-0808">Transferase</keyword>
<evidence type="ECO:0000256" key="5">
    <source>
        <dbReference type="PIRNR" id="PIRNR037207"/>
    </source>
</evidence>
<dbReference type="PIRSF" id="PIRSF037207">
    <property type="entry name" value="ATE1_euk"/>
    <property type="match status" value="1"/>
</dbReference>
<evidence type="ECO:0000256" key="6">
    <source>
        <dbReference type="SAM" id="MobiDB-lite"/>
    </source>
</evidence>
<comment type="function">
    <text evidence="5">Involved in the post-translational conjugation of arginine to the N-terminal aspartate or glutamate of a protein. This arginylation is required for degradation of the protein via the ubiquitin pathway.</text>
</comment>
<dbReference type="Pfam" id="PF04377">
    <property type="entry name" value="ATE_C"/>
    <property type="match status" value="1"/>
</dbReference>
<keyword evidence="10" id="KW-1185">Reference proteome</keyword>
<dbReference type="Pfam" id="PF04376">
    <property type="entry name" value="ATE_N"/>
    <property type="match status" value="1"/>
</dbReference>
<gene>
    <name evidence="9" type="ORF">P3X46_014388</name>
</gene>
<dbReference type="InterPro" id="IPR030700">
    <property type="entry name" value="N-end_Aminoacyl_Trfase"/>
</dbReference>
<keyword evidence="3 5" id="KW-0833">Ubl conjugation pathway</keyword>
<evidence type="ECO:0000259" key="8">
    <source>
        <dbReference type="Pfam" id="PF04377"/>
    </source>
</evidence>
<dbReference type="InterPro" id="IPR016181">
    <property type="entry name" value="Acyl_CoA_acyltransferase"/>
</dbReference>
<feature type="domain" description="N-end rule aminoacyl transferase C-terminal" evidence="8">
    <location>
        <begin position="338"/>
        <end position="480"/>
    </location>
</feature>
<feature type="compositionally biased region" description="Acidic residues" evidence="6">
    <location>
        <begin position="532"/>
        <end position="561"/>
    </location>
</feature>
<dbReference type="EMBL" id="JARPOI010000008">
    <property type="protein sequence ID" value="KAJ9175881.1"/>
    <property type="molecule type" value="Genomic_DNA"/>
</dbReference>
<evidence type="ECO:0000256" key="4">
    <source>
        <dbReference type="ARBA" id="ARBA00023315"/>
    </source>
</evidence>
<evidence type="ECO:0000256" key="3">
    <source>
        <dbReference type="ARBA" id="ARBA00022786"/>
    </source>
</evidence>
<dbReference type="Proteomes" id="UP001174677">
    <property type="component" value="Chromosome 8"/>
</dbReference>
<evidence type="ECO:0000256" key="2">
    <source>
        <dbReference type="ARBA" id="ARBA00022679"/>
    </source>
</evidence>
<evidence type="ECO:0000313" key="10">
    <source>
        <dbReference type="Proteomes" id="UP001174677"/>
    </source>
</evidence>
<organism evidence="9 10">
    <name type="scientific">Hevea brasiliensis</name>
    <name type="common">Para rubber tree</name>
    <name type="synonym">Siphonia brasiliensis</name>
    <dbReference type="NCBI Taxonomy" id="3981"/>
    <lineage>
        <taxon>Eukaryota</taxon>
        <taxon>Viridiplantae</taxon>
        <taxon>Streptophyta</taxon>
        <taxon>Embryophyta</taxon>
        <taxon>Tracheophyta</taxon>
        <taxon>Spermatophyta</taxon>
        <taxon>Magnoliopsida</taxon>
        <taxon>eudicotyledons</taxon>
        <taxon>Gunneridae</taxon>
        <taxon>Pentapetalae</taxon>
        <taxon>rosids</taxon>
        <taxon>fabids</taxon>
        <taxon>Malpighiales</taxon>
        <taxon>Euphorbiaceae</taxon>
        <taxon>Crotonoideae</taxon>
        <taxon>Micrandreae</taxon>
        <taxon>Hevea</taxon>
    </lineage>
</organism>
<name>A0ABQ9M8Y6_HEVBR</name>
<dbReference type="InterPro" id="IPR007471">
    <property type="entry name" value="N-end_Aminoacyl_Trfase_N"/>
</dbReference>
<dbReference type="PANTHER" id="PTHR21367">
    <property type="entry name" value="ARGININE-TRNA-PROTEIN TRANSFERASE 1"/>
    <property type="match status" value="1"/>
</dbReference>
<evidence type="ECO:0000313" key="9">
    <source>
        <dbReference type="EMBL" id="KAJ9175880.1"/>
    </source>
</evidence>
<accession>A0ABQ9M8Y6</accession>